<accession>A0A066U0B4</accession>
<organism evidence="2 3">
    <name type="scientific">Amycolatopsis rifamycinica</name>
    <dbReference type="NCBI Taxonomy" id="287986"/>
    <lineage>
        <taxon>Bacteria</taxon>
        <taxon>Bacillati</taxon>
        <taxon>Actinomycetota</taxon>
        <taxon>Actinomycetes</taxon>
        <taxon>Pseudonocardiales</taxon>
        <taxon>Pseudonocardiaceae</taxon>
        <taxon>Amycolatopsis</taxon>
    </lineage>
</organism>
<feature type="transmembrane region" description="Helical" evidence="1">
    <location>
        <begin position="6"/>
        <end position="24"/>
    </location>
</feature>
<dbReference type="STRING" id="287986.DV20_26905"/>
<feature type="transmembrane region" description="Helical" evidence="1">
    <location>
        <begin position="471"/>
        <end position="495"/>
    </location>
</feature>
<gene>
    <name evidence="2" type="ORF">DV20_26905</name>
</gene>
<feature type="transmembrane region" description="Helical" evidence="1">
    <location>
        <begin position="351"/>
        <end position="370"/>
    </location>
</feature>
<dbReference type="OrthoDB" id="3524974at2"/>
<feature type="transmembrane region" description="Helical" evidence="1">
    <location>
        <begin position="44"/>
        <end position="63"/>
    </location>
</feature>
<proteinExistence type="predicted"/>
<evidence type="ECO:0000256" key="1">
    <source>
        <dbReference type="SAM" id="Phobius"/>
    </source>
</evidence>
<keyword evidence="1" id="KW-1133">Transmembrane helix</keyword>
<evidence type="ECO:0000313" key="3">
    <source>
        <dbReference type="Proteomes" id="UP000027345"/>
    </source>
</evidence>
<reference evidence="2 3" key="1">
    <citation type="submission" date="2014-05" db="EMBL/GenBank/DDBJ databases">
        <title>Draft genome sequence of Amycolatopsis rifamycinica DSM 46095.</title>
        <authorList>
            <person name="Lal R."/>
            <person name="Saxena A."/>
            <person name="Kumari R."/>
            <person name="Mukherjee U."/>
            <person name="Singh P."/>
            <person name="Sangwan N."/>
            <person name="Mahato N.K."/>
        </authorList>
    </citation>
    <scope>NUCLEOTIDE SEQUENCE [LARGE SCALE GENOMIC DNA]</scope>
    <source>
        <strain evidence="2 3">DSM 46095</strain>
    </source>
</reference>
<feature type="transmembrane region" description="Helical" evidence="1">
    <location>
        <begin position="412"/>
        <end position="432"/>
    </location>
</feature>
<name>A0A066U0B4_9PSEU</name>
<keyword evidence="3" id="KW-1185">Reference proteome</keyword>
<dbReference type="eggNOG" id="ENOG5032RFE">
    <property type="taxonomic scope" value="Bacteria"/>
</dbReference>
<dbReference type="Proteomes" id="UP000027345">
    <property type="component" value="Unassembled WGS sequence"/>
</dbReference>
<dbReference type="AlphaFoldDB" id="A0A066U0B4"/>
<dbReference type="RefSeq" id="WP_051736129.1">
    <property type="nucleotide sequence ID" value="NZ_JMQI01000055.1"/>
</dbReference>
<comment type="caution">
    <text evidence="2">The sequence shown here is derived from an EMBL/GenBank/DDBJ whole genome shotgun (WGS) entry which is preliminary data.</text>
</comment>
<keyword evidence="1" id="KW-0472">Membrane</keyword>
<sequence length="515" mass="53087">MRTGVLLRWPAHPLIVAAAAVLLLNDHVLKPAWPGFVTGKLSDVAGLVAAPPVLALLLGLFLADRAGAAAAVLLTGAGFAWVKLTATGADAASAAWSVVNGPSVILADPSDLVALPALGLSWWAWRRVAAAPPLPERLVFRVRVLVATPFAVLAITATSAPSETLPSVDSVRIEGTQVVVEANGGSYGSTSGLDGWRFLSEVPSAESAPRRPRVEACAPESAAHCYRVHGAGVIDNMDSHGGRMLGVDETTDAGRTWHTAWEVPAVRWLFVERQHPFPASVTRVSELASTEIAVRAVPGGHQVIVVNGVEGLTVRDAGGAWHRIPFVVPGKGLDIRPVPLTAFGRAIGDDVGTAGLLTLLALLIGTTVAAGRVRARNGRGLLAALPIGGFLVAAIPLSGFVAFFGSDAGQSTGLWLVTSLCLVGVGIALILVPRPLRRSRMPAVAAAAVLTGLASAGPALGWTLGHPQEHGTAVVLGLVLAAVSLPVVVAAGWWAGALDPPRLEEPPWPPMPGAR</sequence>
<feature type="transmembrane region" description="Helical" evidence="1">
    <location>
        <begin position="382"/>
        <end position="406"/>
    </location>
</feature>
<protein>
    <submittedName>
        <fullName evidence="2">Uncharacterized protein</fullName>
    </submittedName>
</protein>
<feature type="transmembrane region" description="Helical" evidence="1">
    <location>
        <begin position="444"/>
        <end position="465"/>
    </location>
</feature>
<dbReference type="EMBL" id="JMQI01000055">
    <property type="protein sequence ID" value="KDN19287.1"/>
    <property type="molecule type" value="Genomic_DNA"/>
</dbReference>
<keyword evidence="1" id="KW-0812">Transmembrane</keyword>
<evidence type="ECO:0000313" key="2">
    <source>
        <dbReference type="EMBL" id="KDN19287.1"/>
    </source>
</evidence>